<dbReference type="SMART" id="SM00297">
    <property type="entry name" value="BROMO"/>
    <property type="match status" value="1"/>
</dbReference>
<dbReference type="SUPFAM" id="SSF47370">
    <property type="entry name" value="Bromodomain"/>
    <property type="match status" value="1"/>
</dbReference>
<dbReference type="InterPro" id="IPR036427">
    <property type="entry name" value="Bromodomain-like_sf"/>
</dbReference>
<gene>
    <name evidence="5" type="ORF">ACHAWO_008260</name>
</gene>
<dbReference type="EMBL" id="JALLPJ020001383">
    <property type="protein sequence ID" value="KAL3766586.1"/>
    <property type="molecule type" value="Genomic_DNA"/>
</dbReference>
<feature type="compositionally biased region" description="Basic and acidic residues" evidence="3">
    <location>
        <begin position="87"/>
        <end position="98"/>
    </location>
</feature>
<feature type="compositionally biased region" description="Basic and acidic residues" evidence="3">
    <location>
        <begin position="288"/>
        <end position="302"/>
    </location>
</feature>
<feature type="region of interest" description="Disordered" evidence="3">
    <location>
        <begin position="78"/>
        <end position="98"/>
    </location>
</feature>
<sequence length="473" mass="53181">MTDSNPASQPAASLASSAISSDPAAEPRPITAHASAASEQHRQLQHQLESLLKELQKKEPLDPTYDALLPAPFRKSVKSSLNASKSQNKEGAPDAKKMTADVKLHRRLNANLRATVETYASTPAGWKRRPNIRRIDVDFGGKEKDSGNTVKNEEIETKLRAAFALRESKEHEQRDLVNATLKAENAKLRRGWGLSQVTSAGGGVGAAGGQMFMAGLPPLEDATARKKRLEIISKQLKDVEKGAAERMKMRKIAEKGREVIFNPKSVLKPTKSEKNVSTIKQENNETSEALKRKREDLEAEQKQQIEDARIRELKRREQLEQEDAENKRRIAKEREEQERRERAIETPKDALHRLYKPIFDSLWDMEFEILGGVNPFRTVIDANNCAAMGAPDYCTVIKKPMNLTFIQTKVNNKSYSTLQEFLEDVDLIVKNALLYNSHPENPYNIAAKAFRKQFKKLAKPLVQSLTKGIVKTN</sequence>
<evidence type="ECO:0000256" key="1">
    <source>
        <dbReference type="ARBA" id="ARBA00023117"/>
    </source>
</evidence>
<dbReference type="Pfam" id="PF00439">
    <property type="entry name" value="Bromodomain"/>
    <property type="match status" value="1"/>
</dbReference>
<evidence type="ECO:0000259" key="4">
    <source>
        <dbReference type="PROSITE" id="PS50014"/>
    </source>
</evidence>
<feature type="compositionally biased region" description="Low complexity" evidence="3">
    <location>
        <begin position="1"/>
        <end position="24"/>
    </location>
</feature>
<accession>A0ABD3MUR3</accession>
<dbReference type="PROSITE" id="PS50014">
    <property type="entry name" value="BROMODOMAIN_2"/>
    <property type="match status" value="1"/>
</dbReference>
<organism evidence="5 6">
    <name type="scientific">Cyclotella atomus</name>
    <dbReference type="NCBI Taxonomy" id="382360"/>
    <lineage>
        <taxon>Eukaryota</taxon>
        <taxon>Sar</taxon>
        <taxon>Stramenopiles</taxon>
        <taxon>Ochrophyta</taxon>
        <taxon>Bacillariophyta</taxon>
        <taxon>Coscinodiscophyceae</taxon>
        <taxon>Thalassiosirophycidae</taxon>
        <taxon>Stephanodiscales</taxon>
        <taxon>Stephanodiscaceae</taxon>
        <taxon>Cyclotella</taxon>
    </lineage>
</organism>
<evidence type="ECO:0000313" key="5">
    <source>
        <dbReference type="EMBL" id="KAL3766586.1"/>
    </source>
</evidence>
<dbReference type="PANTHER" id="PTHR45926">
    <property type="entry name" value="OSJNBA0053K19.4 PROTEIN"/>
    <property type="match status" value="1"/>
</dbReference>
<evidence type="ECO:0000256" key="3">
    <source>
        <dbReference type="SAM" id="MobiDB-lite"/>
    </source>
</evidence>
<evidence type="ECO:0000256" key="2">
    <source>
        <dbReference type="PROSITE-ProRule" id="PRU00035"/>
    </source>
</evidence>
<dbReference type="Proteomes" id="UP001530400">
    <property type="component" value="Unassembled WGS sequence"/>
</dbReference>
<dbReference type="CDD" id="cd04369">
    <property type="entry name" value="Bromodomain"/>
    <property type="match status" value="1"/>
</dbReference>
<evidence type="ECO:0000313" key="6">
    <source>
        <dbReference type="Proteomes" id="UP001530400"/>
    </source>
</evidence>
<comment type="caution">
    <text evidence="5">The sequence shown here is derived from an EMBL/GenBank/DDBJ whole genome shotgun (WGS) entry which is preliminary data.</text>
</comment>
<feature type="domain" description="Bromo" evidence="4">
    <location>
        <begin position="375"/>
        <end position="443"/>
    </location>
</feature>
<feature type="compositionally biased region" description="Polar residues" evidence="3">
    <location>
        <begin position="275"/>
        <end position="287"/>
    </location>
</feature>
<dbReference type="Gene3D" id="1.20.920.10">
    <property type="entry name" value="Bromodomain-like"/>
    <property type="match status" value="1"/>
</dbReference>
<feature type="region of interest" description="Disordered" evidence="3">
    <location>
        <begin position="318"/>
        <end position="344"/>
    </location>
</feature>
<feature type="region of interest" description="Disordered" evidence="3">
    <location>
        <begin position="1"/>
        <end position="57"/>
    </location>
</feature>
<reference evidence="5 6" key="1">
    <citation type="submission" date="2024-10" db="EMBL/GenBank/DDBJ databases">
        <title>Updated reference genomes for cyclostephanoid diatoms.</title>
        <authorList>
            <person name="Roberts W.R."/>
            <person name="Alverson A.J."/>
        </authorList>
    </citation>
    <scope>NUCLEOTIDE SEQUENCE [LARGE SCALE GENOMIC DNA]</scope>
    <source>
        <strain evidence="5 6">AJA010-31</strain>
    </source>
</reference>
<keyword evidence="6" id="KW-1185">Reference proteome</keyword>
<dbReference type="PRINTS" id="PR00503">
    <property type="entry name" value="BROMODOMAIN"/>
</dbReference>
<proteinExistence type="predicted"/>
<keyword evidence="1 2" id="KW-0103">Bromodomain</keyword>
<dbReference type="AlphaFoldDB" id="A0ABD3MUR3"/>
<dbReference type="InterPro" id="IPR001487">
    <property type="entry name" value="Bromodomain"/>
</dbReference>
<feature type="region of interest" description="Disordered" evidence="3">
    <location>
        <begin position="269"/>
        <end position="302"/>
    </location>
</feature>
<name>A0ABD3MUR3_9STRA</name>
<protein>
    <recommendedName>
        <fullName evidence="4">Bromo domain-containing protein</fullName>
    </recommendedName>
</protein>